<dbReference type="AlphaFoldDB" id="A0A202BVK0"/>
<evidence type="ECO:0000313" key="2">
    <source>
        <dbReference type="Proteomes" id="UP000196355"/>
    </source>
</evidence>
<keyword evidence="2" id="KW-1185">Reference proteome</keyword>
<name>A0A202BVK0_9FLAO</name>
<gene>
    <name evidence="1" type="ORF">B0E34_14765</name>
</gene>
<sequence length="98" mass="11172">MVTKITPEISCIDFLLLINNISTFKSKTGNLYTIVSLDGYNLSFIRESTNVECEMDLRKVHLAYVELSDFKTISFKPYVPRRQSPALGLLLSLKLLKN</sequence>
<organism evidence="1 2">
    <name type="scientific">Chryseobacterium mucoviscidosis</name>
    <dbReference type="NCBI Taxonomy" id="1945581"/>
    <lineage>
        <taxon>Bacteria</taxon>
        <taxon>Pseudomonadati</taxon>
        <taxon>Bacteroidota</taxon>
        <taxon>Flavobacteriia</taxon>
        <taxon>Flavobacteriales</taxon>
        <taxon>Weeksellaceae</taxon>
        <taxon>Chryseobacterium group</taxon>
        <taxon>Chryseobacterium</taxon>
    </lineage>
</organism>
<protein>
    <submittedName>
        <fullName evidence="1">Uncharacterized protein</fullName>
    </submittedName>
</protein>
<dbReference type="RefSeq" id="WP_087710650.1">
    <property type="nucleotide sequence ID" value="NZ_MVAG01000128.1"/>
</dbReference>
<dbReference type="Proteomes" id="UP000196355">
    <property type="component" value="Unassembled WGS sequence"/>
</dbReference>
<evidence type="ECO:0000313" key="1">
    <source>
        <dbReference type="EMBL" id="OVE55494.1"/>
    </source>
</evidence>
<proteinExistence type="predicted"/>
<dbReference type="EMBL" id="MVAG01000128">
    <property type="protein sequence ID" value="OVE55494.1"/>
    <property type="molecule type" value="Genomic_DNA"/>
</dbReference>
<accession>A0A202BVK0</accession>
<reference evidence="2" key="1">
    <citation type="submission" date="2017-02" db="EMBL/GenBank/DDBJ databases">
        <authorList>
            <person name="Tetz G."/>
            <person name="Tetz V."/>
        </authorList>
    </citation>
    <scope>NUCLEOTIDE SEQUENCE [LARGE SCALE GENOMIC DNA]</scope>
    <source>
        <strain evidence="2">VT16-26</strain>
    </source>
</reference>
<comment type="caution">
    <text evidence="1">The sequence shown here is derived from an EMBL/GenBank/DDBJ whole genome shotgun (WGS) entry which is preliminary data.</text>
</comment>